<evidence type="ECO:0000313" key="3">
    <source>
        <dbReference type="Proteomes" id="UP001165121"/>
    </source>
</evidence>
<dbReference type="AlphaFoldDB" id="A0A9W7CS96"/>
<feature type="compositionally biased region" description="Basic and acidic residues" evidence="1">
    <location>
        <begin position="43"/>
        <end position="59"/>
    </location>
</feature>
<sequence length="182" mass="19530">MATHPTFYVGLLKPYRPASAAEPEGSTASPSTVGRRPPSPERTVPREPGQERESERQLEPLRGVRLASPSVIPGHTDYGSRQGAYPSLGAPLRRSPRFGNIGPAGGRLHHQGGRSAQATSTHGLADDRSPGGHPGDILEPLLVGLHFLDASAQRHHLSPLVVEENILENLDEFTFWDSEASG</sequence>
<evidence type="ECO:0000256" key="1">
    <source>
        <dbReference type="SAM" id="MobiDB-lite"/>
    </source>
</evidence>
<feature type="region of interest" description="Disordered" evidence="1">
    <location>
        <begin position="1"/>
        <end position="136"/>
    </location>
</feature>
<dbReference type="Proteomes" id="UP001165121">
    <property type="component" value="Unassembled WGS sequence"/>
</dbReference>
<comment type="caution">
    <text evidence="2">The sequence shown here is derived from an EMBL/GenBank/DDBJ whole genome shotgun (WGS) entry which is preliminary data.</text>
</comment>
<dbReference type="OrthoDB" id="2630497at2759"/>
<gene>
    <name evidence="2" type="ORF">Pfra01_001279500</name>
</gene>
<accession>A0A9W7CS96</accession>
<keyword evidence="3" id="KW-1185">Reference proteome</keyword>
<protein>
    <submittedName>
        <fullName evidence="2">Unnamed protein product</fullName>
    </submittedName>
</protein>
<name>A0A9W7CS96_9STRA</name>
<evidence type="ECO:0000313" key="2">
    <source>
        <dbReference type="EMBL" id="GMF41006.1"/>
    </source>
</evidence>
<dbReference type="EMBL" id="BSXT01001298">
    <property type="protein sequence ID" value="GMF41006.1"/>
    <property type="molecule type" value="Genomic_DNA"/>
</dbReference>
<proteinExistence type="predicted"/>
<organism evidence="2 3">
    <name type="scientific">Phytophthora fragariaefolia</name>
    <dbReference type="NCBI Taxonomy" id="1490495"/>
    <lineage>
        <taxon>Eukaryota</taxon>
        <taxon>Sar</taxon>
        <taxon>Stramenopiles</taxon>
        <taxon>Oomycota</taxon>
        <taxon>Peronosporomycetes</taxon>
        <taxon>Peronosporales</taxon>
        <taxon>Peronosporaceae</taxon>
        <taxon>Phytophthora</taxon>
    </lineage>
</organism>
<reference evidence="2" key="1">
    <citation type="submission" date="2023-04" db="EMBL/GenBank/DDBJ databases">
        <title>Phytophthora fragariaefolia NBRC 109709.</title>
        <authorList>
            <person name="Ichikawa N."/>
            <person name="Sato H."/>
            <person name="Tonouchi N."/>
        </authorList>
    </citation>
    <scope>NUCLEOTIDE SEQUENCE</scope>
    <source>
        <strain evidence="2">NBRC 109709</strain>
    </source>
</reference>